<evidence type="ECO:0000313" key="1">
    <source>
        <dbReference type="EMBL" id="KAJ8867014.1"/>
    </source>
</evidence>
<evidence type="ECO:0000313" key="2">
    <source>
        <dbReference type="Proteomes" id="UP001159363"/>
    </source>
</evidence>
<name>A0ABQ9G7K5_9NEOP</name>
<dbReference type="Proteomes" id="UP001159363">
    <property type="component" value="Chromosome 15"/>
</dbReference>
<proteinExistence type="predicted"/>
<organism evidence="1 2">
    <name type="scientific">Dryococelus australis</name>
    <dbReference type="NCBI Taxonomy" id="614101"/>
    <lineage>
        <taxon>Eukaryota</taxon>
        <taxon>Metazoa</taxon>
        <taxon>Ecdysozoa</taxon>
        <taxon>Arthropoda</taxon>
        <taxon>Hexapoda</taxon>
        <taxon>Insecta</taxon>
        <taxon>Pterygota</taxon>
        <taxon>Neoptera</taxon>
        <taxon>Polyneoptera</taxon>
        <taxon>Phasmatodea</taxon>
        <taxon>Verophasmatodea</taxon>
        <taxon>Anareolatae</taxon>
        <taxon>Phasmatidae</taxon>
        <taxon>Eurycanthinae</taxon>
        <taxon>Dryococelus</taxon>
    </lineage>
</organism>
<reference evidence="1 2" key="1">
    <citation type="submission" date="2023-02" db="EMBL/GenBank/DDBJ databases">
        <title>LHISI_Scaffold_Assembly.</title>
        <authorList>
            <person name="Stuart O.P."/>
            <person name="Cleave R."/>
            <person name="Magrath M.J.L."/>
            <person name="Mikheyev A.S."/>
        </authorList>
    </citation>
    <scope>NUCLEOTIDE SEQUENCE [LARGE SCALE GENOMIC DNA]</scope>
    <source>
        <strain evidence="1">Daus_M_001</strain>
        <tissue evidence="1">Leg muscle</tissue>
    </source>
</reference>
<gene>
    <name evidence="1" type="ORF">PR048_032876</name>
</gene>
<keyword evidence="2" id="KW-1185">Reference proteome</keyword>
<sequence length="102" mass="11917">MEQLVAEGCRAGAVTFIDHELRNDYPDDFRNMLHMYEMHFDDLLERVRPHITKTDTNMRQAVTARLKVEVTLHYLATGDSFKSLKIMFRVPKSTISQFLPDT</sequence>
<protein>
    <submittedName>
        <fullName evidence="1">Uncharacterized protein</fullName>
    </submittedName>
</protein>
<dbReference type="EMBL" id="JARBHB010000016">
    <property type="protein sequence ID" value="KAJ8867014.1"/>
    <property type="molecule type" value="Genomic_DNA"/>
</dbReference>
<comment type="caution">
    <text evidence="1">The sequence shown here is derived from an EMBL/GenBank/DDBJ whole genome shotgun (WGS) entry which is preliminary data.</text>
</comment>
<accession>A0ABQ9G7K5</accession>